<evidence type="ECO:0000313" key="2">
    <source>
        <dbReference type="EMBL" id="KAK2027842.1"/>
    </source>
</evidence>
<keyword evidence="1" id="KW-0732">Signal</keyword>
<gene>
    <name evidence="2" type="ORF">LX32DRAFT_640570</name>
</gene>
<feature type="chain" id="PRO_5042104478" description="ShKT domain-containing protein" evidence="1">
    <location>
        <begin position="21"/>
        <end position="90"/>
    </location>
</feature>
<sequence length="90" mass="10027">MRFSIAAISSILAAATAVSGLTVEEARELRPLLDDYLNSLSTRDLEKRNFCTDHWKTCQNCFDKYPYCHMDNIPSSINCLATCSSCPGKC</sequence>
<keyword evidence="3" id="KW-1185">Reference proteome</keyword>
<proteinExistence type="predicted"/>
<evidence type="ECO:0008006" key="4">
    <source>
        <dbReference type="Google" id="ProtNLM"/>
    </source>
</evidence>
<evidence type="ECO:0000256" key="1">
    <source>
        <dbReference type="SAM" id="SignalP"/>
    </source>
</evidence>
<name>A0AAD9HGF2_9PEZI</name>
<dbReference type="EMBL" id="MU842888">
    <property type="protein sequence ID" value="KAK2027842.1"/>
    <property type="molecule type" value="Genomic_DNA"/>
</dbReference>
<evidence type="ECO:0000313" key="3">
    <source>
        <dbReference type="Proteomes" id="UP001232148"/>
    </source>
</evidence>
<dbReference type="Proteomes" id="UP001232148">
    <property type="component" value="Unassembled WGS sequence"/>
</dbReference>
<dbReference type="AlphaFoldDB" id="A0AAD9HGF2"/>
<protein>
    <recommendedName>
        <fullName evidence="4">ShKT domain-containing protein</fullName>
    </recommendedName>
</protein>
<reference evidence="2" key="1">
    <citation type="submission" date="2021-06" db="EMBL/GenBank/DDBJ databases">
        <title>Comparative genomics, transcriptomics and evolutionary studies reveal genomic signatures of adaptation to plant cell wall in hemibiotrophic fungi.</title>
        <authorList>
            <consortium name="DOE Joint Genome Institute"/>
            <person name="Baroncelli R."/>
            <person name="Diaz J.F."/>
            <person name="Benocci T."/>
            <person name="Peng M."/>
            <person name="Battaglia E."/>
            <person name="Haridas S."/>
            <person name="Andreopoulos W."/>
            <person name="Labutti K."/>
            <person name="Pangilinan J."/>
            <person name="Floch G.L."/>
            <person name="Makela M.R."/>
            <person name="Henrissat B."/>
            <person name="Grigoriev I.V."/>
            <person name="Crouch J.A."/>
            <person name="De Vries R.P."/>
            <person name="Sukno S.A."/>
            <person name="Thon M.R."/>
        </authorList>
    </citation>
    <scope>NUCLEOTIDE SEQUENCE</scope>
    <source>
        <strain evidence="2">MAFF235873</strain>
    </source>
</reference>
<comment type="caution">
    <text evidence="2">The sequence shown here is derived from an EMBL/GenBank/DDBJ whole genome shotgun (WGS) entry which is preliminary data.</text>
</comment>
<organism evidence="2 3">
    <name type="scientific">Colletotrichum zoysiae</name>
    <dbReference type="NCBI Taxonomy" id="1216348"/>
    <lineage>
        <taxon>Eukaryota</taxon>
        <taxon>Fungi</taxon>
        <taxon>Dikarya</taxon>
        <taxon>Ascomycota</taxon>
        <taxon>Pezizomycotina</taxon>
        <taxon>Sordariomycetes</taxon>
        <taxon>Hypocreomycetidae</taxon>
        <taxon>Glomerellales</taxon>
        <taxon>Glomerellaceae</taxon>
        <taxon>Colletotrichum</taxon>
        <taxon>Colletotrichum graminicola species complex</taxon>
    </lineage>
</organism>
<accession>A0AAD9HGF2</accession>
<feature type="signal peptide" evidence="1">
    <location>
        <begin position="1"/>
        <end position="20"/>
    </location>
</feature>